<organism evidence="1 2">
    <name type="scientific">Brevibacillus ruminantium</name>
    <dbReference type="NCBI Taxonomy" id="2950604"/>
    <lineage>
        <taxon>Bacteria</taxon>
        <taxon>Bacillati</taxon>
        <taxon>Bacillota</taxon>
        <taxon>Bacilli</taxon>
        <taxon>Bacillales</taxon>
        <taxon>Paenibacillaceae</taxon>
        <taxon>Brevibacillus</taxon>
    </lineage>
</organism>
<reference evidence="1" key="1">
    <citation type="submission" date="2022-06" db="EMBL/GenBank/DDBJ databases">
        <title>Genome sequencing of Brevibacillus sp. BB3-R1.</title>
        <authorList>
            <person name="Heo J."/>
            <person name="Lee D."/>
            <person name="Won M."/>
            <person name="Han B.-H."/>
            <person name="Hong S.-B."/>
            <person name="Kwon S.-W."/>
        </authorList>
    </citation>
    <scope>NUCLEOTIDE SEQUENCE</scope>
    <source>
        <strain evidence="1">BB3-R1</strain>
    </source>
</reference>
<dbReference type="Gene3D" id="3.40.190.10">
    <property type="entry name" value="Periplasmic binding protein-like II"/>
    <property type="match status" value="2"/>
</dbReference>
<dbReference type="Pfam" id="PF13416">
    <property type="entry name" value="SBP_bac_8"/>
    <property type="match status" value="1"/>
</dbReference>
<sequence>MMKAAEENGFELAALMLPKHVKQAVNTGGSNIVMMAGLNEEKKKAAWEFIKFMTGTEQNLYASKVTGYLPTRYSSIESDERKKLHAEQPMYKVAVDQLQYAQPRPMVPGYNEIEKKVYPQEVERLILDPSIDTKQGLDRAVERSNALIKNK</sequence>
<dbReference type="Proteomes" id="UP001056500">
    <property type="component" value="Chromosome"/>
</dbReference>
<keyword evidence="2" id="KW-1185">Reference proteome</keyword>
<gene>
    <name evidence="1" type="ORF">NDK47_23610</name>
</gene>
<proteinExistence type="predicted"/>
<evidence type="ECO:0000313" key="1">
    <source>
        <dbReference type="EMBL" id="USG65076.1"/>
    </source>
</evidence>
<dbReference type="EMBL" id="CP098755">
    <property type="protein sequence ID" value="USG65076.1"/>
    <property type="molecule type" value="Genomic_DNA"/>
</dbReference>
<dbReference type="InterPro" id="IPR006059">
    <property type="entry name" value="SBP"/>
</dbReference>
<name>A0ABY4WD28_9BACL</name>
<protein>
    <submittedName>
        <fullName evidence="1">Extracellular solute-binding protein</fullName>
    </submittedName>
</protein>
<evidence type="ECO:0000313" key="2">
    <source>
        <dbReference type="Proteomes" id="UP001056500"/>
    </source>
</evidence>
<dbReference type="SUPFAM" id="SSF53850">
    <property type="entry name" value="Periplasmic binding protein-like II"/>
    <property type="match status" value="1"/>
</dbReference>
<accession>A0ABY4WD28</accession>